<evidence type="ECO:0000313" key="6">
    <source>
        <dbReference type="Proteomes" id="UP001254165"/>
    </source>
</evidence>
<dbReference type="SUPFAM" id="SSF52540">
    <property type="entry name" value="P-loop containing nucleoside triphosphate hydrolases"/>
    <property type="match status" value="1"/>
</dbReference>
<dbReference type="EMBL" id="JAUHMF010000001">
    <property type="protein sequence ID" value="MDT8897940.1"/>
    <property type="molecule type" value="Genomic_DNA"/>
</dbReference>
<dbReference type="Proteomes" id="UP001254165">
    <property type="component" value="Unassembled WGS sequence"/>
</dbReference>
<dbReference type="Gene3D" id="3.40.50.300">
    <property type="entry name" value="P-loop containing nucleotide triphosphate hydrolases"/>
    <property type="match status" value="1"/>
</dbReference>
<proteinExistence type="inferred from homology"/>
<dbReference type="PROSITE" id="PS50893">
    <property type="entry name" value="ABC_TRANSPORTER_2"/>
    <property type="match status" value="1"/>
</dbReference>
<dbReference type="SMART" id="SM00382">
    <property type="entry name" value="AAA"/>
    <property type="match status" value="1"/>
</dbReference>
<accession>A0ABU3NNK4</accession>
<sequence length="252" mass="27826">MKPYLLEIKDLCLSREGRVLLNHVNLALKPGEIHVLLGLNGSGKSTLAYTIMGCSGYTPDHGQILFEGRDITGLSLSERARLGITLAWQEPARFEGIPVGKYISLGMKEPDRQRVIEALEAVALPPAQYGYRAVDKTLSGGERKRIELAAVYAMRPRLAILDEPDSGIDALSLTDIERLIRRMANEGCTILLITHRDELAEIGDSASLMCLGSIAFVGDPQETRRFYRDHCRLHPTPPEPLKLGLEPKEGQS</sequence>
<dbReference type="Pfam" id="PF00005">
    <property type="entry name" value="ABC_tran"/>
    <property type="match status" value="1"/>
</dbReference>
<gene>
    <name evidence="5" type="ORF">QYE77_06635</name>
</gene>
<evidence type="ECO:0000256" key="1">
    <source>
        <dbReference type="ARBA" id="ARBA00006216"/>
    </source>
</evidence>
<dbReference type="PANTHER" id="PTHR43204">
    <property type="entry name" value="ABC TRANSPORTER I FAMILY MEMBER 6, CHLOROPLASTIC"/>
    <property type="match status" value="1"/>
</dbReference>
<name>A0ABU3NNK4_9CHLR</name>
<evidence type="ECO:0000313" key="5">
    <source>
        <dbReference type="EMBL" id="MDT8897940.1"/>
    </source>
</evidence>
<comment type="similarity">
    <text evidence="1">Belongs to the ABC transporter superfamily. Ycf16 family.</text>
</comment>
<dbReference type="PROSITE" id="PS00211">
    <property type="entry name" value="ABC_TRANSPORTER_1"/>
    <property type="match status" value="1"/>
</dbReference>
<dbReference type="InterPro" id="IPR027417">
    <property type="entry name" value="P-loop_NTPase"/>
</dbReference>
<reference evidence="5 6" key="1">
    <citation type="submission" date="2023-07" db="EMBL/GenBank/DDBJ databases">
        <title>Novel species of Thermanaerothrix with wide hydrolytic capabilities.</title>
        <authorList>
            <person name="Zayulina K.S."/>
            <person name="Podosokorskaya O.A."/>
            <person name="Elcheninov A.G."/>
        </authorList>
    </citation>
    <scope>NUCLEOTIDE SEQUENCE [LARGE SCALE GENOMIC DNA]</scope>
    <source>
        <strain evidence="5 6">4228-RoL</strain>
    </source>
</reference>
<keyword evidence="2" id="KW-0547">Nucleotide-binding</keyword>
<protein>
    <submittedName>
        <fullName evidence="5">ABC transporter ATP-binding protein</fullName>
    </submittedName>
</protein>
<organism evidence="5 6">
    <name type="scientific">Thermanaerothrix solaris</name>
    <dbReference type="NCBI Taxonomy" id="3058434"/>
    <lineage>
        <taxon>Bacteria</taxon>
        <taxon>Bacillati</taxon>
        <taxon>Chloroflexota</taxon>
        <taxon>Anaerolineae</taxon>
        <taxon>Anaerolineales</taxon>
        <taxon>Anaerolineaceae</taxon>
        <taxon>Thermanaerothrix</taxon>
    </lineage>
</organism>
<feature type="domain" description="ABC transporter" evidence="4">
    <location>
        <begin position="6"/>
        <end position="236"/>
    </location>
</feature>
<dbReference type="InterPro" id="IPR003593">
    <property type="entry name" value="AAA+_ATPase"/>
</dbReference>
<dbReference type="InterPro" id="IPR010230">
    <property type="entry name" value="FeS-cluster_ATPase_SufC"/>
</dbReference>
<evidence type="ECO:0000256" key="3">
    <source>
        <dbReference type="ARBA" id="ARBA00022840"/>
    </source>
</evidence>
<evidence type="ECO:0000256" key="2">
    <source>
        <dbReference type="ARBA" id="ARBA00022741"/>
    </source>
</evidence>
<dbReference type="InterPro" id="IPR017871">
    <property type="entry name" value="ABC_transporter-like_CS"/>
</dbReference>
<evidence type="ECO:0000259" key="4">
    <source>
        <dbReference type="PROSITE" id="PS50893"/>
    </source>
</evidence>
<keyword evidence="6" id="KW-1185">Reference proteome</keyword>
<dbReference type="RefSeq" id="WP_315624590.1">
    <property type="nucleotide sequence ID" value="NZ_JAUHMF010000001.1"/>
</dbReference>
<dbReference type="GO" id="GO:0005524">
    <property type="term" value="F:ATP binding"/>
    <property type="evidence" value="ECO:0007669"/>
    <property type="project" value="UniProtKB-KW"/>
</dbReference>
<dbReference type="PANTHER" id="PTHR43204:SF2">
    <property type="entry name" value="ABC TRANSPORTER, ATP-BINDING PROTEIN"/>
    <property type="match status" value="1"/>
</dbReference>
<keyword evidence="3 5" id="KW-0067">ATP-binding</keyword>
<comment type="caution">
    <text evidence="5">The sequence shown here is derived from an EMBL/GenBank/DDBJ whole genome shotgun (WGS) entry which is preliminary data.</text>
</comment>
<dbReference type="InterPro" id="IPR003439">
    <property type="entry name" value="ABC_transporter-like_ATP-bd"/>
</dbReference>